<proteinExistence type="predicted"/>
<name>A0ABU8NS15_9SPHI</name>
<comment type="caution">
    <text evidence="1">The sequence shown here is derived from an EMBL/GenBank/DDBJ whole genome shotgun (WGS) entry which is preliminary data.</text>
</comment>
<keyword evidence="2" id="KW-1185">Reference proteome</keyword>
<dbReference type="Pfam" id="PF11523">
    <property type="entry name" value="DUF3223"/>
    <property type="match status" value="1"/>
</dbReference>
<evidence type="ECO:0000313" key="2">
    <source>
        <dbReference type="Proteomes" id="UP001378956"/>
    </source>
</evidence>
<dbReference type="PANTHER" id="PTHR33415:SF12">
    <property type="entry name" value="PROTEIN EMBRYO DEFECTIVE 514"/>
    <property type="match status" value="1"/>
</dbReference>
<evidence type="ECO:0000313" key="1">
    <source>
        <dbReference type="EMBL" id="MEJ2905053.1"/>
    </source>
</evidence>
<sequence>MNKSQLKERAKAILNNYPLGHIFDSTGLDYKFLIRIFEGHPEYNIKSGLGISEIYIGQGETYKTRCFFVKRVDGTNTDISYLRSVDGASSKISDIKAACRSAIKFVIDDVGLSVNYGIDSCLFTGEILTKENTHIDHYDKPFDEVVNEWIKHLNIDSVHSCINDGTKDNEFDVFFTSRELNEDFVLYHNRNTNLRAISKKANLSLLKKQRI</sequence>
<gene>
    <name evidence="1" type="ORF">WAE58_21590</name>
</gene>
<accession>A0ABU8NS15</accession>
<protein>
    <submittedName>
        <fullName evidence="1">DCL family protein</fullName>
    </submittedName>
</protein>
<dbReference type="EMBL" id="JBBEUB010000009">
    <property type="protein sequence ID" value="MEJ2905053.1"/>
    <property type="molecule type" value="Genomic_DNA"/>
</dbReference>
<dbReference type="Gene3D" id="3.10.450.40">
    <property type="match status" value="1"/>
</dbReference>
<dbReference type="PANTHER" id="PTHR33415">
    <property type="entry name" value="PROTEIN EMBRYO DEFECTIVE 514"/>
    <property type="match status" value="1"/>
</dbReference>
<reference evidence="1 2" key="1">
    <citation type="submission" date="2024-03" db="EMBL/GenBank/DDBJ databases">
        <title>Sequence of Lycoming College Course Isolates.</title>
        <authorList>
            <person name="Plotts O."/>
            <person name="Newman J."/>
        </authorList>
    </citation>
    <scope>NUCLEOTIDE SEQUENCE [LARGE SCALE GENOMIC DNA]</scope>
    <source>
        <strain evidence="1 2">CJB-3</strain>
    </source>
</reference>
<organism evidence="1 2">
    <name type="scientific">Pedobacter panaciterrae</name>
    <dbReference type="NCBI Taxonomy" id="363849"/>
    <lineage>
        <taxon>Bacteria</taxon>
        <taxon>Pseudomonadati</taxon>
        <taxon>Bacteroidota</taxon>
        <taxon>Sphingobacteriia</taxon>
        <taxon>Sphingobacteriales</taxon>
        <taxon>Sphingobacteriaceae</taxon>
        <taxon>Pedobacter</taxon>
    </lineage>
</organism>
<dbReference type="Proteomes" id="UP001378956">
    <property type="component" value="Unassembled WGS sequence"/>
</dbReference>
<dbReference type="InterPro" id="IPR044673">
    <property type="entry name" value="DCL-like"/>
</dbReference>
<dbReference type="RefSeq" id="WP_337717531.1">
    <property type="nucleotide sequence ID" value="NZ_JBBEUB010000009.1"/>
</dbReference>